<evidence type="ECO:0000313" key="3">
    <source>
        <dbReference type="EMBL" id="QKW50670.1"/>
    </source>
</evidence>
<dbReference type="InterPro" id="IPR013785">
    <property type="entry name" value="Aldolase_TIM"/>
</dbReference>
<dbReference type="RefSeq" id="WP_176162403.1">
    <property type="nucleotide sequence ID" value="NZ_CP054929.1"/>
</dbReference>
<gene>
    <name evidence="3" type="ORF">HUT08_15265</name>
</gene>
<evidence type="ECO:0000256" key="1">
    <source>
        <dbReference type="SAM" id="MobiDB-lite"/>
    </source>
</evidence>
<evidence type="ECO:0000259" key="2">
    <source>
        <dbReference type="Pfam" id="PF00724"/>
    </source>
</evidence>
<dbReference type="GO" id="GO:0005829">
    <property type="term" value="C:cytosol"/>
    <property type="evidence" value="ECO:0007669"/>
    <property type="project" value="TreeGrafter"/>
</dbReference>
<dbReference type="Gene3D" id="3.20.20.70">
    <property type="entry name" value="Aldolase class I"/>
    <property type="match status" value="1"/>
</dbReference>
<keyword evidence="4" id="KW-1185">Reference proteome</keyword>
<sequence>MSTTLTTKDVATRDPSPTVASAQPLLRPLDVGGLTLPNRVVMAPMTRARAADETLAPGAPHAAYYAQRASAGLIVTEGTWTSERAIGFTHVPGIYREEQVAGWRRVTDAVHALGGRIVLQLWHTGAASHPDHLGGALPAGPSAINPRVRSFTRDGFRETVVPRAMTHADIADTVAEFRSAAERARRAGFDGVEIGALGAFLLAQFLNPRLNHRDDAYGTDRVGRRRLLMEVIDAVAETWPDGCVGVRVAPYWHDGDRFVADEPLLADYDELVAALGDRPVSYLHLRGPEPAGPEAAPDLAAFARYRSRFAGPLIVNNGFDRATGDAALAAGVADAVSYARHYVANPDLVARFALGRALSAGDPATYYGGGTEGYVDYPASNWGAPPA</sequence>
<dbReference type="AlphaFoldDB" id="A0A7H8N7Y5"/>
<dbReference type="GO" id="GO:0010181">
    <property type="term" value="F:FMN binding"/>
    <property type="evidence" value="ECO:0007669"/>
    <property type="project" value="InterPro"/>
</dbReference>
<reference evidence="3 4" key="1">
    <citation type="submission" date="2020-06" db="EMBL/GenBank/DDBJ databases">
        <title>Genome mining for natural products.</title>
        <authorList>
            <person name="Zhang B."/>
            <person name="Shi J."/>
            <person name="Ge H."/>
        </authorList>
    </citation>
    <scope>NUCLEOTIDE SEQUENCE [LARGE SCALE GENOMIC DNA]</scope>
    <source>
        <strain evidence="3 4">NA00687</strain>
    </source>
</reference>
<feature type="domain" description="NADH:flavin oxidoreductase/NADH oxidase N-terminal" evidence="2">
    <location>
        <begin position="25"/>
        <end position="357"/>
    </location>
</feature>
<name>A0A7H8N7Y5_9ACTN</name>
<protein>
    <submittedName>
        <fullName evidence="3">Alkene reductase</fullName>
    </submittedName>
</protein>
<dbReference type="Pfam" id="PF00724">
    <property type="entry name" value="Oxidored_FMN"/>
    <property type="match status" value="1"/>
</dbReference>
<dbReference type="InterPro" id="IPR045247">
    <property type="entry name" value="Oye-like"/>
</dbReference>
<feature type="region of interest" description="Disordered" evidence="1">
    <location>
        <begin position="1"/>
        <end position="21"/>
    </location>
</feature>
<dbReference type="Proteomes" id="UP000509303">
    <property type="component" value="Chromosome"/>
</dbReference>
<dbReference type="InterPro" id="IPR001155">
    <property type="entry name" value="OxRdtase_FMN_N"/>
</dbReference>
<dbReference type="GO" id="GO:0016491">
    <property type="term" value="F:oxidoreductase activity"/>
    <property type="evidence" value="ECO:0007669"/>
    <property type="project" value="InterPro"/>
</dbReference>
<proteinExistence type="predicted"/>
<dbReference type="SUPFAM" id="SSF51395">
    <property type="entry name" value="FMN-linked oxidoreductases"/>
    <property type="match status" value="1"/>
</dbReference>
<accession>A0A7H8N7Y5</accession>
<dbReference type="PANTHER" id="PTHR22893:SF91">
    <property type="entry name" value="NADPH DEHYDROGENASE 2-RELATED"/>
    <property type="match status" value="1"/>
</dbReference>
<dbReference type="EMBL" id="CP054929">
    <property type="protein sequence ID" value="QKW50670.1"/>
    <property type="molecule type" value="Genomic_DNA"/>
</dbReference>
<dbReference type="PANTHER" id="PTHR22893">
    <property type="entry name" value="NADH OXIDOREDUCTASE-RELATED"/>
    <property type="match status" value="1"/>
</dbReference>
<evidence type="ECO:0000313" key="4">
    <source>
        <dbReference type="Proteomes" id="UP000509303"/>
    </source>
</evidence>
<organism evidence="3 4">
    <name type="scientific">Streptomyces buecherae</name>
    <dbReference type="NCBI Taxonomy" id="2763006"/>
    <lineage>
        <taxon>Bacteria</taxon>
        <taxon>Bacillati</taxon>
        <taxon>Actinomycetota</taxon>
        <taxon>Actinomycetes</taxon>
        <taxon>Kitasatosporales</taxon>
        <taxon>Streptomycetaceae</taxon>
        <taxon>Streptomyces</taxon>
    </lineage>
</organism>